<feature type="transmembrane region" description="Helical" evidence="6">
    <location>
        <begin position="710"/>
        <end position="730"/>
    </location>
</feature>
<evidence type="ECO:0000256" key="4">
    <source>
        <dbReference type="ARBA" id="ARBA00022989"/>
    </source>
</evidence>
<feature type="transmembrane region" description="Helical" evidence="6">
    <location>
        <begin position="471"/>
        <end position="488"/>
    </location>
</feature>
<keyword evidence="3 6" id="KW-0812">Transmembrane</keyword>
<evidence type="ECO:0000256" key="5">
    <source>
        <dbReference type="ARBA" id="ARBA00023136"/>
    </source>
</evidence>
<reference evidence="8 9" key="1">
    <citation type="submission" date="2017-09" db="EMBL/GenBank/DDBJ databases">
        <title>The Catabolism of 3,6-Dichlorosalicylic acid is Initiated by the Cytochrome P450 Monooxygenase DsmABC in Rhizorhabdus dicambivorans Ndbn-20.</title>
        <authorList>
            <person name="Na L."/>
        </authorList>
    </citation>
    <scope>NUCLEOTIDE SEQUENCE [LARGE SCALE GENOMIC DNA]</scope>
    <source>
        <strain evidence="8 9">Ndbn-20m</strain>
    </source>
</reference>
<feature type="transmembrane region" description="Helical" evidence="6">
    <location>
        <begin position="416"/>
        <end position="439"/>
    </location>
</feature>
<accession>A0A2A4G2I1</accession>
<evidence type="ECO:0000259" key="7">
    <source>
        <dbReference type="Pfam" id="PF02687"/>
    </source>
</evidence>
<dbReference type="KEGG" id="rdi:CMV14_11620"/>
<sequence length="831" mass="87762">MTTAWALALRDMRGGLKGLRLLIICLFLGVAGLAGVGSLGQAITAELDARGREILGGDIELRVSQREATAAERTAFARYGTVSESIRLRAMASRPDASASVLAELKGIDARWPLYGTLRLAPGALGTRPQRLDAVVAPALVERLSLKLGDRVKVGEAELRIIGLIAEEPDRVGEGFTLGPSILVSREALDATRLVQPGSLFTTRYRLRIPAGQDAHALAERLEERYHDANWEVSDRTNAARGLRRFVDQLGQFLTLVGLTALIVAGIGVGNGVASWLDQRRPGIATLKILGASSAMIFRIYLIQVTIVATGAILAGLAMGAAIPAIVGWLAGDALPVAPKFAIFPLPLLISAIYGFLAALLFSLAPLTRAGQVSPAAIFRARVEPFGWPRWRVLLPMVLAGLGIAALAIGTARQPLLSAGFLAGTVATFLALGAIGRLVKRVARALPRSRRPLLRLAIANLHRPAAQTDRLIIALGLGLTLFVMLAVLQTNLANQIERTVPARAPNFFALDVPTEDIGRFRDTIINRAPEAKIDSVPSLRGSVVAVRGVRVTDMKPVPKGAWILNGDRSITYAAALPEGNEVIAGQWWPADYAGPPLVSIEEQAAKALELKPGDAMIFSVLGVEMEAKVASIRRVNWETMGFNFGIIFAPGALEGAPHSYMATIALPDPREGDVNKAVIAGFPSVSLIRVKDVVGQVATIFGQLATAIRAAASVTLAAGIAVLVGAIAASRRARLYDAVLLKLLGASRRQILLAQAIEYALLAAVVAVLALAAGTTAGWYVATQIFELHWAPDWATVLATLAIGMAGTLGIGIIGSLPVLAARPAAALRSL</sequence>
<evidence type="ECO:0000313" key="8">
    <source>
        <dbReference type="EMBL" id="PCE44242.1"/>
    </source>
</evidence>
<dbReference type="EMBL" id="NWUF01000001">
    <property type="protein sequence ID" value="PCE44242.1"/>
    <property type="molecule type" value="Genomic_DNA"/>
</dbReference>
<dbReference type="InterPro" id="IPR038766">
    <property type="entry name" value="Membrane_comp_ABC_pdt"/>
</dbReference>
<organism evidence="8 9">
    <name type="scientific">Rhizorhabdus dicambivorans</name>
    <dbReference type="NCBI Taxonomy" id="1850238"/>
    <lineage>
        <taxon>Bacteria</taxon>
        <taxon>Pseudomonadati</taxon>
        <taxon>Pseudomonadota</taxon>
        <taxon>Alphaproteobacteria</taxon>
        <taxon>Sphingomonadales</taxon>
        <taxon>Sphingomonadaceae</taxon>
        <taxon>Rhizorhabdus</taxon>
    </lineage>
</organism>
<evidence type="ECO:0000313" key="9">
    <source>
        <dbReference type="Proteomes" id="UP000218934"/>
    </source>
</evidence>
<name>A0A2A4G2I1_9SPHN</name>
<evidence type="ECO:0000256" key="3">
    <source>
        <dbReference type="ARBA" id="ARBA00022692"/>
    </source>
</evidence>
<protein>
    <submittedName>
        <fullName evidence="8">ABC transporter permease</fullName>
    </submittedName>
</protein>
<dbReference type="PANTHER" id="PTHR30287:SF1">
    <property type="entry name" value="INNER MEMBRANE PROTEIN"/>
    <property type="match status" value="1"/>
</dbReference>
<feature type="transmembrane region" description="Helical" evidence="6">
    <location>
        <begin position="751"/>
        <end position="782"/>
    </location>
</feature>
<keyword evidence="2" id="KW-1003">Cell membrane</keyword>
<evidence type="ECO:0000256" key="2">
    <source>
        <dbReference type="ARBA" id="ARBA00022475"/>
    </source>
</evidence>
<feature type="transmembrane region" description="Helical" evidence="6">
    <location>
        <begin position="794"/>
        <end position="821"/>
    </location>
</feature>
<feature type="transmembrane region" description="Helical" evidence="6">
    <location>
        <begin position="343"/>
        <end position="370"/>
    </location>
</feature>
<comment type="caution">
    <text evidence="8">The sequence shown here is derived from an EMBL/GenBank/DDBJ whole genome shotgun (WGS) entry which is preliminary data.</text>
</comment>
<feature type="transmembrane region" description="Helical" evidence="6">
    <location>
        <begin position="298"/>
        <end position="331"/>
    </location>
</feature>
<keyword evidence="4 6" id="KW-1133">Transmembrane helix</keyword>
<proteinExistence type="predicted"/>
<dbReference type="GO" id="GO:0005886">
    <property type="term" value="C:plasma membrane"/>
    <property type="evidence" value="ECO:0007669"/>
    <property type="project" value="UniProtKB-SubCell"/>
</dbReference>
<evidence type="ECO:0000256" key="1">
    <source>
        <dbReference type="ARBA" id="ARBA00004651"/>
    </source>
</evidence>
<gene>
    <name evidence="8" type="ORF">COO09_01005</name>
</gene>
<feature type="transmembrane region" description="Helical" evidence="6">
    <location>
        <begin position="21"/>
        <end position="40"/>
    </location>
</feature>
<dbReference type="Pfam" id="PF02687">
    <property type="entry name" value="FtsX"/>
    <property type="match status" value="2"/>
</dbReference>
<dbReference type="RefSeq" id="WP_066959048.1">
    <property type="nucleotide sequence ID" value="NZ_CP023449.1"/>
</dbReference>
<feature type="domain" description="ABC3 transporter permease C-terminal" evidence="7">
    <location>
        <begin position="257"/>
        <end position="373"/>
    </location>
</feature>
<feature type="transmembrane region" description="Helical" evidence="6">
    <location>
        <begin position="391"/>
        <end position="410"/>
    </location>
</feature>
<dbReference type="Proteomes" id="UP000218934">
    <property type="component" value="Unassembled WGS sequence"/>
</dbReference>
<keyword evidence="9" id="KW-1185">Reference proteome</keyword>
<evidence type="ECO:0000256" key="6">
    <source>
        <dbReference type="SAM" id="Phobius"/>
    </source>
</evidence>
<dbReference type="AlphaFoldDB" id="A0A2A4G2I1"/>
<feature type="transmembrane region" description="Helical" evidence="6">
    <location>
        <begin position="253"/>
        <end position="277"/>
    </location>
</feature>
<feature type="domain" description="ABC3 transporter permease C-terminal" evidence="7">
    <location>
        <begin position="711"/>
        <end position="819"/>
    </location>
</feature>
<dbReference type="InterPro" id="IPR003838">
    <property type="entry name" value="ABC3_permease_C"/>
</dbReference>
<dbReference type="PANTHER" id="PTHR30287">
    <property type="entry name" value="MEMBRANE COMPONENT OF PREDICTED ABC SUPERFAMILY METABOLITE UPTAKE TRANSPORTER"/>
    <property type="match status" value="1"/>
</dbReference>
<comment type="subcellular location">
    <subcellularLocation>
        <location evidence="1">Cell membrane</location>
        <topology evidence="1">Multi-pass membrane protein</topology>
    </subcellularLocation>
</comment>
<dbReference type="OrthoDB" id="9775544at2"/>
<keyword evidence="5 6" id="KW-0472">Membrane</keyword>